<gene>
    <name evidence="1" type="ORF">NPIL_542651</name>
</gene>
<evidence type="ECO:0000313" key="1">
    <source>
        <dbReference type="EMBL" id="GFT85742.1"/>
    </source>
</evidence>
<keyword evidence="2" id="KW-1185">Reference proteome</keyword>
<dbReference type="EMBL" id="BMAW01072987">
    <property type="protein sequence ID" value="GFT85742.1"/>
    <property type="molecule type" value="Genomic_DNA"/>
</dbReference>
<evidence type="ECO:0000313" key="2">
    <source>
        <dbReference type="Proteomes" id="UP000887013"/>
    </source>
</evidence>
<dbReference type="AlphaFoldDB" id="A0A8X6U6I5"/>
<comment type="caution">
    <text evidence="1">The sequence shown here is derived from an EMBL/GenBank/DDBJ whole genome shotgun (WGS) entry which is preliminary data.</text>
</comment>
<accession>A0A8X6U6I5</accession>
<dbReference type="Proteomes" id="UP000887013">
    <property type="component" value="Unassembled WGS sequence"/>
</dbReference>
<sequence length="99" mass="11379">MHLWGTDNQQQSVKKRKRTLCLRAGASEKYGRPLMVDVLLSLFGLLIGNEGGDAFNIYSEAFLSPQTWGQRNDIRSYLFNLRSWRAVLFWRNRIADGSA</sequence>
<protein>
    <submittedName>
        <fullName evidence="1">Uncharacterized protein</fullName>
    </submittedName>
</protein>
<reference evidence="1" key="1">
    <citation type="submission" date="2020-08" db="EMBL/GenBank/DDBJ databases">
        <title>Multicomponent nature underlies the extraordinary mechanical properties of spider dragline silk.</title>
        <authorList>
            <person name="Kono N."/>
            <person name="Nakamura H."/>
            <person name="Mori M."/>
            <person name="Yoshida Y."/>
            <person name="Ohtoshi R."/>
            <person name="Malay A.D."/>
            <person name="Moran D.A.P."/>
            <person name="Tomita M."/>
            <person name="Numata K."/>
            <person name="Arakawa K."/>
        </authorList>
    </citation>
    <scope>NUCLEOTIDE SEQUENCE</scope>
</reference>
<name>A0A8X6U6I5_NEPPI</name>
<proteinExistence type="predicted"/>
<organism evidence="1 2">
    <name type="scientific">Nephila pilipes</name>
    <name type="common">Giant wood spider</name>
    <name type="synonym">Nephila maculata</name>
    <dbReference type="NCBI Taxonomy" id="299642"/>
    <lineage>
        <taxon>Eukaryota</taxon>
        <taxon>Metazoa</taxon>
        <taxon>Ecdysozoa</taxon>
        <taxon>Arthropoda</taxon>
        <taxon>Chelicerata</taxon>
        <taxon>Arachnida</taxon>
        <taxon>Araneae</taxon>
        <taxon>Araneomorphae</taxon>
        <taxon>Entelegynae</taxon>
        <taxon>Araneoidea</taxon>
        <taxon>Nephilidae</taxon>
        <taxon>Nephila</taxon>
    </lineage>
</organism>